<keyword evidence="2" id="KW-1185">Reference proteome</keyword>
<organism evidence="2 3">
    <name type="scientific">Globodera rostochiensis</name>
    <name type="common">Golden nematode worm</name>
    <name type="synonym">Heterodera rostochiensis</name>
    <dbReference type="NCBI Taxonomy" id="31243"/>
    <lineage>
        <taxon>Eukaryota</taxon>
        <taxon>Metazoa</taxon>
        <taxon>Ecdysozoa</taxon>
        <taxon>Nematoda</taxon>
        <taxon>Chromadorea</taxon>
        <taxon>Rhabditida</taxon>
        <taxon>Tylenchina</taxon>
        <taxon>Tylenchomorpha</taxon>
        <taxon>Tylenchoidea</taxon>
        <taxon>Heteroderidae</taxon>
        <taxon>Heteroderinae</taxon>
        <taxon>Globodera</taxon>
    </lineage>
</organism>
<sequence length="87" mass="9855">MFSCLNTVILLIALLLSPISTDDNDEDSAEEKKCCSDCYKSFKYCCIECALNDTESEVCVLNCRIDLGNCSYKKCHLFVCTRPDDFM</sequence>
<reference evidence="3" key="1">
    <citation type="submission" date="2022-11" db="UniProtKB">
        <authorList>
            <consortium name="WormBaseParasite"/>
        </authorList>
    </citation>
    <scope>IDENTIFICATION</scope>
</reference>
<feature type="signal peptide" evidence="1">
    <location>
        <begin position="1"/>
        <end position="21"/>
    </location>
</feature>
<accession>A0A914IF11</accession>
<name>A0A914IF11_GLORO</name>
<protein>
    <submittedName>
        <fullName evidence="3">Uncharacterized protein</fullName>
    </submittedName>
</protein>
<proteinExistence type="predicted"/>
<evidence type="ECO:0000313" key="2">
    <source>
        <dbReference type="Proteomes" id="UP000887572"/>
    </source>
</evidence>
<dbReference type="Proteomes" id="UP000887572">
    <property type="component" value="Unplaced"/>
</dbReference>
<keyword evidence="1" id="KW-0732">Signal</keyword>
<evidence type="ECO:0000256" key="1">
    <source>
        <dbReference type="SAM" id="SignalP"/>
    </source>
</evidence>
<feature type="chain" id="PRO_5037066718" evidence="1">
    <location>
        <begin position="22"/>
        <end position="87"/>
    </location>
</feature>
<dbReference type="WBParaSite" id="Gr19_v10_g9288.t1">
    <property type="protein sequence ID" value="Gr19_v10_g9288.t1"/>
    <property type="gene ID" value="Gr19_v10_g9288"/>
</dbReference>
<evidence type="ECO:0000313" key="3">
    <source>
        <dbReference type="WBParaSite" id="Gr19_v10_g9288.t1"/>
    </source>
</evidence>
<dbReference type="AlphaFoldDB" id="A0A914IF11"/>